<dbReference type="EMBL" id="KY523104">
    <property type="protein sequence ID" value="QKU35823.1"/>
    <property type="molecule type" value="Genomic_DNA"/>
</dbReference>
<dbReference type="SMART" id="SM00198">
    <property type="entry name" value="SCP"/>
    <property type="match status" value="1"/>
</dbReference>
<sequence length="178" mass="19775">MRKMMRLLCLLIITSMVSATVPSATQIQTFVNSHNYYRSTVNPPARYMPTMQWSSSLATSANAWATKCRWAHSGTANVGENLYATTLRTTASNFNPNNAVNSWGSEKQYYNYSTNTCATGRVCGHYTQMVWDDSVNVGCAFQDCPVIQGLSWPNGGTIVVCQYSPPGNWWGEKPYLSV</sequence>
<dbReference type="InterPro" id="IPR002413">
    <property type="entry name" value="V5_allergen-like"/>
</dbReference>
<dbReference type="PRINTS" id="PR00838">
    <property type="entry name" value="V5ALLERGEN"/>
</dbReference>
<dbReference type="GO" id="GO:0005576">
    <property type="term" value="C:extracellular region"/>
    <property type="evidence" value="ECO:0007669"/>
    <property type="project" value="InterPro"/>
</dbReference>
<protein>
    <recommendedName>
        <fullName evidence="1">SCP domain-containing protein</fullName>
    </recommendedName>
</protein>
<proteinExistence type="predicted"/>
<dbReference type="PRINTS" id="PR00837">
    <property type="entry name" value="V5TPXLIKE"/>
</dbReference>
<dbReference type="InterPro" id="IPR035940">
    <property type="entry name" value="CAP_sf"/>
</dbReference>
<dbReference type="RefSeq" id="YP_010782506.1">
    <property type="nucleotide sequence ID" value="NC_075039.1"/>
</dbReference>
<dbReference type="GeneID" id="80519270"/>
<evidence type="ECO:0000313" key="2">
    <source>
        <dbReference type="EMBL" id="QKU35823.1"/>
    </source>
</evidence>
<dbReference type="Pfam" id="PF00188">
    <property type="entry name" value="CAP"/>
    <property type="match status" value="1"/>
</dbReference>
<dbReference type="InterPro" id="IPR001283">
    <property type="entry name" value="CRISP-related"/>
</dbReference>
<evidence type="ECO:0000259" key="1">
    <source>
        <dbReference type="SMART" id="SM00198"/>
    </source>
</evidence>
<dbReference type="PROSITE" id="PS01009">
    <property type="entry name" value="CRISP_1"/>
    <property type="match status" value="1"/>
</dbReference>
<dbReference type="Gene3D" id="3.40.33.10">
    <property type="entry name" value="CAP"/>
    <property type="match status" value="1"/>
</dbReference>
<dbReference type="SUPFAM" id="SSF55797">
    <property type="entry name" value="PR-1-like"/>
    <property type="match status" value="1"/>
</dbReference>
<name>A0A6N1NXH0_9VIRU</name>
<dbReference type="PROSITE" id="PS01010">
    <property type="entry name" value="CRISP_2"/>
    <property type="match status" value="1"/>
</dbReference>
<reference evidence="2" key="2">
    <citation type="journal article" date="2018" name="Nat. Commun.">
        <title>Tailed giant Tupanvirus possesses the most complete translational apparatus of the known virosphere.</title>
        <authorList>
            <person name="Abrahao J."/>
            <person name="Silva L."/>
            <person name="Silva L.S."/>
            <person name="Khalil J.Y.B."/>
            <person name="Rodrigues R."/>
            <person name="Arantes T."/>
            <person name="Assis F."/>
            <person name="Boratto P."/>
            <person name="Andrade M."/>
            <person name="Kroon E.G."/>
            <person name="Ribeiro B."/>
            <person name="Bergier I."/>
            <person name="Seligmann H."/>
            <person name="Ghigo E."/>
            <person name="Colson P."/>
            <person name="Levasseur A."/>
            <person name="Kroemer G."/>
            <person name="Raoult D."/>
            <person name="La Scola B."/>
        </authorList>
    </citation>
    <scope>NUCLEOTIDE SEQUENCE [LARGE SCALE GENOMIC DNA]</scope>
    <source>
        <strain evidence="2">Soda lake</strain>
    </source>
</reference>
<organism evidence="2">
    <name type="scientific">Tupanvirus soda lake</name>
    <dbReference type="NCBI Taxonomy" id="2126985"/>
    <lineage>
        <taxon>Viruses</taxon>
        <taxon>Varidnaviria</taxon>
        <taxon>Bamfordvirae</taxon>
        <taxon>Nucleocytoviricota</taxon>
        <taxon>Megaviricetes</taxon>
        <taxon>Imitervirales</taxon>
        <taxon>Mimiviridae</taxon>
        <taxon>Megamimivirinae</taxon>
        <taxon>Tupanvirus</taxon>
        <taxon>Tupanvirus salinum</taxon>
    </lineage>
</organism>
<dbReference type="InterPro" id="IPR014044">
    <property type="entry name" value="CAP_dom"/>
</dbReference>
<feature type="domain" description="SCP" evidence="1">
    <location>
        <begin position="25"/>
        <end position="171"/>
    </location>
</feature>
<dbReference type="PANTHER" id="PTHR10334">
    <property type="entry name" value="CYSTEINE-RICH SECRETORY PROTEIN-RELATED"/>
    <property type="match status" value="1"/>
</dbReference>
<reference evidence="2" key="1">
    <citation type="submission" date="2017-01" db="EMBL/GenBank/DDBJ databases">
        <authorList>
            <person name="Assis F.L."/>
            <person name="Abrahao J.S."/>
            <person name="Silva L."/>
            <person name="Khalil J.B."/>
            <person name="Rodrigues R."/>
            <person name="Silva L.S."/>
            <person name="Arantes T."/>
            <person name="Boratto P."/>
            <person name="Andrade M."/>
            <person name="Kroon E.G."/>
            <person name="Ribeiro B."/>
            <person name="Bergier I."/>
            <person name="Seligmann H."/>
            <person name="Ghigo E."/>
            <person name="Colson P."/>
            <person name="Levasseur A."/>
            <person name="Raoult D."/>
            <person name="Scola B.L."/>
        </authorList>
    </citation>
    <scope>NUCLEOTIDE SEQUENCE</scope>
    <source>
        <strain evidence="2">Soda lake</strain>
    </source>
</reference>
<dbReference type="KEGG" id="vg:80519270"/>
<dbReference type="InterPro" id="IPR018244">
    <property type="entry name" value="Allrgn_V5/Tpx1_CS"/>
</dbReference>
<accession>A0A6N1NXH0</accession>